<dbReference type="RefSeq" id="XP_016604831.1">
    <property type="nucleotide sequence ID" value="XM_016757688.1"/>
</dbReference>
<dbReference type="VEuPathDB" id="FungiDB:SPPG_09516"/>
<dbReference type="GeneID" id="27692641"/>
<accession>A0A0L0H6E5</accession>
<organism evidence="1 2">
    <name type="scientific">Spizellomyces punctatus (strain DAOM BR117)</name>
    <dbReference type="NCBI Taxonomy" id="645134"/>
    <lineage>
        <taxon>Eukaryota</taxon>
        <taxon>Fungi</taxon>
        <taxon>Fungi incertae sedis</taxon>
        <taxon>Chytridiomycota</taxon>
        <taxon>Chytridiomycota incertae sedis</taxon>
        <taxon>Chytridiomycetes</taxon>
        <taxon>Spizellomycetales</taxon>
        <taxon>Spizellomycetaceae</taxon>
        <taxon>Spizellomyces</taxon>
    </lineage>
</organism>
<name>A0A0L0H6E5_SPIPD</name>
<gene>
    <name evidence="1" type="ORF">SPPG_09516</name>
</gene>
<dbReference type="RefSeq" id="XP_016604832.1">
    <property type="nucleotide sequence ID" value="XM_016757687.1"/>
</dbReference>
<sequence>MAHHCSRTDYIYWMVEDLAQKKSAAYLCLRLYQMGQEENKPVVLVGKYISQLLAGRQADRMSRQCGICYRLHRLWWTLEEQTSRYFASTRFWSTEGKRKVSLRMRKQTMTARFWPWRTLQDRKQEATTTLLDLTSLTPPLVKY</sequence>
<reference evidence="1 2" key="1">
    <citation type="submission" date="2009-08" db="EMBL/GenBank/DDBJ databases">
        <title>The Genome Sequence of Spizellomyces punctatus strain DAOM BR117.</title>
        <authorList>
            <consortium name="The Broad Institute Genome Sequencing Platform"/>
            <person name="Russ C."/>
            <person name="Cuomo C."/>
            <person name="Shea T."/>
            <person name="Young S.K."/>
            <person name="Zeng Q."/>
            <person name="Koehrsen M."/>
            <person name="Haas B."/>
            <person name="Borodovsky M."/>
            <person name="Guigo R."/>
            <person name="Alvarado L."/>
            <person name="Berlin A."/>
            <person name="Bochicchio J."/>
            <person name="Borenstein D."/>
            <person name="Chapman S."/>
            <person name="Chen Z."/>
            <person name="Engels R."/>
            <person name="Freedman E."/>
            <person name="Gellesch M."/>
            <person name="Goldberg J."/>
            <person name="Griggs A."/>
            <person name="Gujja S."/>
            <person name="Heiman D."/>
            <person name="Hepburn T."/>
            <person name="Howarth C."/>
            <person name="Jen D."/>
            <person name="Larson L."/>
            <person name="Lewis B."/>
            <person name="Mehta T."/>
            <person name="Park D."/>
            <person name="Pearson M."/>
            <person name="Roberts A."/>
            <person name="Saif S."/>
            <person name="Shenoy N."/>
            <person name="Sisk P."/>
            <person name="Stolte C."/>
            <person name="Sykes S."/>
            <person name="Thomson T."/>
            <person name="Walk T."/>
            <person name="White J."/>
            <person name="Yandava C."/>
            <person name="Burger G."/>
            <person name="Gray M.W."/>
            <person name="Holland P.W.H."/>
            <person name="King N."/>
            <person name="Lang F.B.F."/>
            <person name="Roger A.J."/>
            <person name="Ruiz-Trillo I."/>
            <person name="Lander E."/>
            <person name="Nusbaum C."/>
        </authorList>
    </citation>
    <scope>NUCLEOTIDE SEQUENCE [LARGE SCALE GENOMIC DNA]</scope>
    <source>
        <strain evidence="1 2">DAOM BR117</strain>
    </source>
</reference>
<dbReference type="EMBL" id="KQ257467">
    <property type="protein sequence ID" value="KNC96792.1"/>
    <property type="molecule type" value="Genomic_DNA"/>
</dbReference>
<evidence type="ECO:0000313" key="2">
    <source>
        <dbReference type="Proteomes" id="UP000053201"/>
    </source>
</evidence>
<dbReference type="EMBL" id="KQ257467">
    <property type="protein sequence ID" value="KNC96791.1"/>
    <property type="molecule type" value="Genomic_DNA"/>
</dbReference>
<proteinExistence type="predicted"/>
<keyword evidence="2" id="KW-1185">Reference proteome</keyword>
<dbReference type="Proteomes" id="UP000053201">
    <property type="component" value="Unassembled WGS sequence"/>
</dbReference>
<dbReference type="AlphaFoldDB" id="A0A0L0H6E5"/>
<evidence type="ECO:0000313" key="1">
    <source>
        <dbReference type="EMBL" id="KNC96792.1"/>
    </source>
</evidence>
<protein>
    <submittedName>
        <fullName evidence="1">Uncharacterized protein</fullName>
    </submittedName>
</protein>